<dbReference type="InterPro" id="IPR052017">
    <property type="entry name" value="TSUP"/>
</dbReference>
<keyword evidence="7 8" id="KW-0472">Membrane</keyword>
<accession>A0ABT7SKG2</accession>
<comment type="caution">
    <text evidence="9">The sequence shown here is derived from an EMBL/GenBank/DDBJ whole genome shotgun (WGS) entry which is preliminary data.</text>
</comment>
<feature type="transmembrane region" description="Helical" evidence="8">
    <location>
        <begin position="194"/>
        <end position="212"/>
    </location>
</feature>
<comment type="similarity">
    <text evidence="2 8">Belongs to the 4-toluene sulfonate uptake permease (TSUP) (TC 2.A.102) family.</text>
</comment>
<feature type="transmembrane region" description="Helical" evidence="8">
    <location>
        <begin position="99"/>
        <end position="117"/>
    </location>
</feature>
<name>A0ABT7SKG2_9CELL</name>
<evidence type="ECO:0000256" key="2">
    <source>
        <dbReference type="ARBA" id="ARBA00009142"/>
    </source>
</evidence>
<evidence type="ECO:0000256" key="3">
    <source>
        <dbReference type="ARBA" id="ARBA00022448"/>
    </source>
</evidence>
<evidence type="ECO:0000256" key="4">
    <source>
        <dbReference type="ARBA" id="ARBA00022475"/>
    </source>
</evidence>
<proteinExistence type="inferred from homology"/>
<keyword evidence="3" id="KW-0813">Transport</keyword>
<dbReference type="EMBL" id="JAUCGQ010000002">
    <property type="protein sequence ID" value="MDM7856004.1"/>
    <property type="molecule type" value="Genomic_DNA"/>
</dbReference>
<evidence type="ECO:0000313" key="10">
    <source>
        <dbReference type="Proteomes" id="UP001529338"/>
    </source>
</evidence>
<evidence type="ECO:0000313" key="9">
    <source>
        <dbReference type="EMBL" id="MDM7856004.1"/>
    </source>
</evidence>
<dbReference type="PANTHER" id="PTHR30269:SF0">
    <property type="entry name" value="MEMBRANE TRANSPORTER PROTEIN YFCA-RELATED"/>
    <property type="match status" value="1"/>
</dbReference>
<sequence length="266" mass="26786">MSALELVVLVLAGLAAGSINGAVGSGSLVTLPVLLALGLGPASAVTTNTIAMVLSAFGGVMAYRTELRAERPHLRPLTVVSTLGGLVGSVLLLTTPPGAIEVVVPVLIGFALLLVVFQPQVARWVRSRAAQGPATEDEGPAVESPYRSRALRASIAACSVYGGYFAAAQGVLLLGVLGAFTGQPMGRINGVKNLLTLTVNVTAAVMFTIASFTGHADVVWSATAAIAVGAAVGGYAGGRLAKAVPAWFLRAVIVVVAGLALVHSLA</sequence>
<gene>
    <name evidence="9" type="ORF">QRT04_13790</name>
</gene>
<reference evidence="9 10" key="1">
    <citation type="submission" date="2023-06" db="EMBL/GenBank/DDBJ databases">
        <title>Cellulomonas sp. MW4 Whole genome sequence.</title>
        <authorList>
            <person name="Park S."/>
        </authorList>
    </citation>
    <scope>NUCLEOTIDE SEQUENCE [LARGE SCALE GENOMIC DNA]</scope>
    <source>
        <strain evidence="9 10">MW4</strain>
    </source>
</reference>
<evidence type="ECO:0000256" key="8">
    <source>
        <dbReference type="RuleBase" id="RU363041"/>
    </source>
</evidence>
<organism evidence="9 10">
    <name type="scientific">Cellulomonas alba</name>
    <dbReference type="NCBI Taxonomy" id="3053467"/>
    <lineage>
        <taxon>Bacteria</taxon>
        <taxon>Bacillati</taxon>
        <taxon>Actinomycetota</taxon>
        <taxon>Actinomycetes</taxon>
        <taxon>Micrococcales</taxon>
        <taxon>Cellulomonadaceae</taxon>
        <taxon>Cellulomonas</taxon>
    </lineage>
</organism>
<keyword evidence="10" id="KW-1185">Reference proteome</keyword>
<dbReference type="Proteomes" id="UP001529338">
    <property type="component" value="Unassembled WGS sequence"/>
</dbReference>
<evidence type="ECO:0000256" key="7">
    <source>
        <dbReference type="ARBA" id="ARBA00023136"/>
    </source>
</evidence>
<dbReference type="PANTHER" id="PTHR30269">
    <property type="entry name" value="TRANSMEMBRANE PROTEIN YFCA"/>
    <property type="match status" value="1"/>
</dbReference>
<comment type="subcellular location">
    <subcellularLocation>
        <location evidence="1 8">Cell membrane</location>
        <topology evidence="1 8">Multi-pass membrane protein</topology>
    </subcellularLocation>
</comment>
<feature type="transmembrane region" description="Helical" evidence="8">
    <location>
        <begin position="247"/>
        <end position="265"/>
    </location>
</feature>
<evidence type="ECO:0000256" key="1">
    <source>
        <dbReference type="ARBA" id="ARBA00004651"/>
    </source>
</evidence>
<keyword evidence="4 8" id="KW-1003">Cell membrane</keyword>
<dbReference type="InterPro" id="IPR002781">
    <property type="entry name" value="TM_pro_TauE-like"/>
</dbReference>
<evidence type="ECO:0000256" key="5">
    <source>
        <dbReference type="ARBA" id="ARBA00022692"/>
    </source>
</evidence>
<keyword evidence="5 8" id="KW-0812">Transmembrane</keyword>
<keyword evidence="6 8" id="KW-1133">Transmembrane helix</keyword>
<protein>
    <recommendedName>
        <fullName evidence="8">Probable membrane transporter protein</fullName>
    </recommendedName>
</protein>
<feature type="transmembrane region" description="Helical" evidence="8">
    <location>
        <begin position="74"/>
        <end position="93"/>
    </location>
</feature>
<dbReference type="RefSeq" id="WP_289456076.1">
    <property type="nucleotide sequence ID" value="NZ_JAUCGQ010000002.1"/>
</dbReference>
<dbReference type="Pfam" id="PF01925">
    <property type="entry name" value="TauE"/>
    <property type="match status" value="1"/>
</dbReference>
<feature type="transmembrane region" description="Helical" evidence="8">
    <location>
        <begin position="218"/>
        <end position="235"/>
    </location>
</feature>
<feature type="transmembrane region" description="Helical" evidence="8">
    <location>
        <begin position="31"/>
        <end position="62"/>
    </location>
</feature>
<evidence type="ECO:0000256" key="6">
    <source>
        <dbReference type="ARBA" id="ARBA00022989"/>
    </source>
</evidence>